<feature type="domain" description="YcxB-like C-terminal" evidence="2">
    <location>
        <begin position="92"/>
        <end position="151"/>
    </location>
</feature>
<reference evidence="3 4" key="1">
    <citation type="submission" date="2018-09" db="EMBL/GenBank/DDBJ databases">
        <title>Arachidicoccus sp. nov., a bacterium isolated from soil.</title>
        <authorList>
            <person name="Weon H.-Y."/>
            <person name="Kwon S.-W."/>
            <person name="Lee S.A."/>
        </authorList>
    </citation>
    <scope>NUCLEOTIDE SEQUENCE [LARGE SCALE GENOMIC DNA]</scope>
    <source>
        <strain evidence="3 4">KIS59-12</strain>
    </source>
</reference>
<name>A0A386HUR3_9BACT</name>
<proteinExistence type="predicted"/>
<evidence type="ECO:0000259" key="2">
    <source>
        <dbReference type="Pfam" id="PF14317"/>
    </source>
</evidence>
<evidence type="ECO:0000313" key="3">
    <source>
        <dbReference type="EMBL" id="AYD49124.1"/>
    </source>
</evidence>
<dbReference type="Proteomes" id="UP000266118">
    <property type="component" value="Chromosome"/>
</dbReference>
<accession>A0A386HUR3</accession>
<evidence type="ECO:0000256" key="1">
    <source>
        <dbReference type="SAM" id="Phobius"/>
    </source>
</evidence>
<keyword evidence="1" id="KW-0812">Transmembrane</keyword>
<feature type="transmembrane region" description="Helical" evidence="1">
    <location>
        <begin position="53"/>
        <end position="72"/>
    </location>
</feature>
<organism evidence="3 4">
    <name type="scientific">Arachidicoccus soli</name>
    <dbReference type="NCBI Taxonomy" id="2341117"/>
    <lineage>
        <taxon>Bacteria</taxon>
        <taxon>Pseudomonadati</taxon>
        <taxon>Bacteroidota</taxon>
        <taxon>Chitinophagia</taxon>
        <taxon>Chitinophagales</taxon>
        <taxon>Chitinophagaceae</taxon>
        <taxon>Arachidicoccus</taxon>
    </lineage>
</organism>
<dbReference type="AlphaFoldDB" id="A0A386HUR3"/>
<dbReference type="Pfam" id="PF14317">
    <property type="entry name" value="YcxB"/>
    <property type="match status" value="1"/>
</dbReference>
<protein>
    <submittedName>
        <fullName evidence="3">YcxB family protein</fullName>
    </submittedName>
</protein>
<keyword evidence="4" id="KW-1185">Reference proteome</keyword>
<dbReference type="EMBL" id="CP032489">
    <property type="protein sequence ID" value="AYD49124.1"/>
    <property type="molecule type" value="Genomic_DNA"/>
</dbReference>
<dbReference type="InterPro" id="IPR025588">
    <property type="entry name" value="YcxB-like_C"/>
</dbReference>
<dbReference type="KEGG" id="ark:D6B99_16755"/>
<keyword evidence="1" id="KW-1133">Transmembrane helix</keyword>
<keyword evidence="1" id="KW-0472">Membrane</keyword>
<gene>
    <name evidence="3" type="ORF">D6B99_16755</name>
</gene>
<evidence type="ECO:0000313" key="4">
    <source>
        <dbReference type="Proteomes" id="UP000266118"/>
    </source>
</evidence>
<feature type="transmembrane region" description="Helical" evidence="1">
    <location>
        <begin position="28"/>
        <end position="46"/>
    </location>
</feature>
<dbReference type="RefSeq" id="WP_119990547.1">
    <property type="nucleotide sequence ID" value="NZ_CP032489.1"/>
</dbReference>
<dbReference type="OrthoDB" id="663382at2"/>
<sequence>MQYSFYYIKGKVLQGLRTHFVSRPEVKVLAYAINIFALISVILYWLKKIRPQAFLLCSFLWIMLLIIFWFVMPNVIYKKAIQIFQDKFIANFNDDGVILENDRGAITWEWQRFTNYFESSNFFHLYFNARSFFLFPKDEMTDDFKQALKALLSQKLRKGKY</sequence>